<name>A0A1C0ZXJ3_9BACL</name>
<keyword evidence="15" id="KW-1185">Reference proteome</keyword>
<keyword evidence="6" id="KW-0547">Nucleotide-binding</keyword>
<comment type="subcellular location">
    <subcellularLocation>
        <location evidence="1">Cell membrane</location>
        <topology evidence="1">Multi-pass membrane protein</topology>
    </subcellularLocation>
</comment>
<feature type="transmembrane region" description="Helical" evidence="12">
    <location>
        <begin position="6"/>
        <end position="28"/>
    </location>
</feature>
<protein>
    <recommendedName>
        <fullName evidence="13">HAMP domain-containing protein</fullName>
    </recommendedName>
</protein>
<keyword evidence="5 12" id="KW-0812">Transmembrane</keyword>
<dbReference type="SUPFAM" id="SSF158472">
    <property type="entry name" value="HAMP domain-like"/>
    <property type="match status" value="1"/>
</dbReference>
<dbReference type="RefSeq" id="WP_065854720.1">
    <property type="nucleotide sequence ID" value="NZ_LYPC01000026.1"/>
</dbReference>
<dbReference type="PROSITE" id="PS50885">
    <property type="entry name" value="HAMP"/>
    <property type="match status" value="1"/>
</dbReference>
<dbReference type="Proteomes" id="UP000093309">
    <property type="component" value="Unassembled WGS sequence"/>
</dbReference>
<evidence type="ECO:0000256" key="2">
    <source>
        <dbReference type="ARBA" id="ARBA00022475"/>
    </source>
</evidence>
<keyword evidence="7" id="KW-0418">Kinase</keyword>
<gene>
    <name evidence="14" type="ORF">A8709_20985</name>
</gene>
<keyword evidence="9 12" id="KW-1133">Transmembrane helix</keyword>
<evidence type="ECO:0000256" key="5">
    <source>
        <dbReference type="ARBA" id="ARBA00022692"/>
    </source>
</evidence>
<dbReference type="CDD" id="cd06225">
    <property type="entry name" value="HAMP"/>
    <property type="match status" value="1"/>
</dbReference>
<accession>A0A1C0ZXJ3</accession>
<feature type="domain" description="HAMP" evidence="13">
    <location>
        <begin position="313"/>
        <end position="365"/>
    </location>
</feature>
<dbReference type="InterPro" id="IPR003594">
    <property type="entry name" value="HATPase_dom"/>
</dbReference>
<dbReference type="PANTHER" id="PTHR34220:SF11">
    <property type="entry name" value="SENSOR PROTEIN KINASE HPTS"/>
    <property type="match status" value="1"/>
</dbReference>
<dbReference type="GO" id="GO:0005886">
    <property type="term" value="C:plasma membrane"/>
    <property type="evidence" value="ECO:0007669"/>
    <property type="project" value="UniProtKB-SubCell"/>
</dbReference>
<evidence type="ECO:0000256" key="12">
    <source>
        <dbReference type="SAM" id="Phobius"/>
    </source>
</evidence>
<evidence type="ECO:0000256" key="7">
    <source>
        <dbReference type="ARBA" id="ARBA00022777"/>
    </source>
</evidence>
<evidence type="ECO:0000259" key="13">
    <source>
        <dbReference type="PROSITE" id="PS50885"/>
    </source>
</evidence>
<keyword evidence="2" id="KW-1003">Cell membrane</keyword>
<dbReference type="OrthoDB" id="2770831at2"/>
<comment type="caution">
    <text evidence="14">The sequence shown here is derived from an EMBL/GenBank/DDBJ whole genome shotgun (WGS) entry which is preliminary data.</text>
</comment>
<evidence type="ECO:0000256" key="10">
    <source>
        <dbReference type="ARBA" id="ARBA00023012"/>
    </source>
</evidence>
<organism evidence="14 15">
    <name type="scientific">Paenibacillus pectinilyticus</name>
    <dbReference type="NCBI Taxonomy" id="512399"/>
    <lineage>
        <taxon>Bacteria</taxon>
        <taxon>Bacillati</taxon>
        <taxon>Bacillota</taxon>
        <taxon>Bacilli</taxon>
        <taxon>Bacillales</taxon>
        <taxon>Paenibacillaceae</taxon>
        <taxon>Paenibacillus</taxon>
    </lineage>
</organism>
<evidence type="ECO:0000256" key="6">
    <source>
        <dbReference type="ARBA" id="ARBA00022741"/>
    </source>
</evidence>
<dbReference type="Gene3D" id="6.10.340.10">
    <property type="match status" value="1"/>
</dbReference>
<dbReference type="EMBL" id="LYPC01000026">
    <property type="protein sequence ID" value="OCT12817.1"/>
    <property type="molecule type" value="Genomic_DNA"/>
</dbReference>
<dbReference type="InterPro" id="IPR003660">
    <property type="entry name" value="HAMP_dom"/>
</dbReference>
<proteinExistence type="predicted"/>
<evidence type="ECO:0000256" key="9">
    <source>
        <dbReference type="ARBA" id="ARBA00022989"/>
    </source>
</evidence>
<dbReference type="GO" id="GO:0000155">
    <property type="term" value="F:phosphorelay sensor kinase activity"/>
    <property type="evidence" value="ECO:0007669"/>
    <property type="project" value="InterPro"/>
</dbReference>
<dbReference type="AlphaFoldDB" id="A0A1C0ZXJ3"/>
<dbReference type="InterPro" id="IPR036890">
    <property type="entry name" value="HATPase_C_sf"/>
</dbReference>
<dbReference type="PANTHER" id="PTHR34220">
    <property type="entry name" value="SENSOR HISTIDINE KINASE YPDA"/>
    <property type="match status" value="1"/>
</dbReference>
<dbReference type="Pfam" id="PF00672">
    <property type="entry name" value="HAMP"/>
    <property type="match status" value="1"/>
</dbReference>
<dbReference type="STRING" id="512399.A8709_20985"/>
<evidence type="ECO:0000256" key="11">
    <source>
        <dbReference type="ARBA" id="ARBA00023136"/>
    </source>
</evidence>
<keyword evidence="8" id="KW-0067">ATP-binding</keyword>
<dbReference type="SUPFAM" id="SSF55874">
    <property type="entry name" value="ATPase domain of HSP90 chaperone/DNA topoisomerase II/histidine kinase"/>
    <property type="match status" value="1"/>
</dbReference>
<evidence type="ECO:0000256" key="1">
    <source>
        <dbReference type="ARBA" id="ARBA00004651"/>
    </source>
</evidence>
<dbReference type="SMART" id="SM00304">
    <property type="entry name" value="HAMP"/>
    <property type="match status" value="1"/>
</dbReference>
<reference evidence="15" key="1">
    <citation type="submission" date="2016-05" db="EMBL/GenBank/DDBJ databases">
        <title>Paenibacillus oryzae. sp. nov., isolated from the rice root.</title>
        <authorList>
            <person name="Zhang J."/>
            <person name="Zhang X."/>
        </authorList>
    </citation>
    <scope>NUCLEOTIDE SEQUENCE [LARGE SCALE GENOMIC DNA]</scope>
    <source>
        <strain evidence="15">KCTC13222</strain>
    </source>
</reference>
<evidence type="ECO:0000313" key="15">
    <source>
        <dbReference type="Proteomes" id="UP000093309"/>
    </source>
</evidence>
<dbReference type="GO" id="GO:0005524">
    <property type="term" value="F:ATP binding"/>
    <property type="evidence" value="ECO:0007669"/>
    <property type="project" value="UniProtKB-KW"/>
</dbReference>
<keyword evidence="3" id="KW-0597">Phosphoprotein</keyword>
<feature type="transmembrane region" description="Helical" evidence="12">
    <location>
        <begin position="292"/>
        <end position="312"/>
    </location>
</feature>
<evidence type="ECO:0000256" key="4">
    <source>
        <dbReference type="ARBA" id="ARBA00022679"/>
    </source>
</evidence>
<dbReference type="Pfam" id="PF06580">
    <property type="entry name" value="His_kinase"/>
    <property type="match status" value="1"/>
</dbReference>
<keyword evidence="11 12" id="KW-0472">Membrane</keyword>
<keyword evidence="10" id="KW-0902">Two-component regulatory system</keyword>
<dbReference type="InterPro" id="IPR010559">
    <property type="entry name" value="Sig_transdc_His_kin_internal"/>
</dbReference>
<sequence>MLRRLLLTYVILIVLPLTVASAFAYIVFKKNMEYQVSQSVQRTVELLHRETQSYFDDMVNLTTSVMNDDKITGGDESVFSILRKREKGNGDQLEDYVQRQKIDLYLNNNFLNRYRQLNEADLLLQTGERFSAKRTATIASMEQLQRLQQQLLASGKEWIVASGAALNANAGNGDRSVYILRRINEPLTLRYIGCVVLNLNVEELNRSLYNALLPEQDVVLLWDRGLVVLDTSNQWEQEPIVFKDTDRKSVNKMTPHGEVLVSFSSPEDSEWSIVTYLPYSALSRGMDKVRDWIIGISLACISLSMIVAFAWVKGIVKPLQSLRNALKRMEKGLINTKVIVQGKDEVADLAIVFNGMTDKLSESIDQMYRVEIAHKEAELRALQAQIDPHFLYNALESIRMMAVMQGASDAGEMARALGVLFRAATDFHTEIPLQQELLLLRQYVLIQEMRFDGHLFVDYHISPDAEDIYVPKLLLQPLVENCFKHAFPQALMETQNCRIDITVSVKGNQAHIVVADNGIGMDDHHIQMLQTKLRSSYTQSVQVGIMNVNDRIRLKWGEDYGLDLLSGQDAGMTVTLKLPIKLGKEEAM</sequence>
<dbReference type="InterPro" id="IPR050640">
    <property type="entry name" value="Bact_2-comp_sensor_kinase"/>
</dbReference>
<evidence type="ECO:0000256" key="8">
    <source>
        <dbReference type="ARBA" id="ARBA00022840"/>
    </source>
</evidence>
<dbReference type="Pfam" id="PF02518">
    <property type="entry name" value="HATPase_c"/>
    <property type="match status" value="1"/>
</dbReference>
<dbReference type="Gene3D" id="3.30.565.10">
    <property type="entry name" value="Histidine kinase-like ATPase, C-terminal domain"/>
    <property type="match status" value="1"/>
</dbReference>
<evidence type="ECO:0000256" key="3">
    <source>
        <dbReference type="ARBA" id="ARBA00022553"/>
    </source>
</evidence>
<evidence type="ECO:0000313" key="14">
    <source>
        <dbReference type="EMBL" id="OCT12817.1"/>
    </source>
</evidence>
<keyword evidence="4" id="KW-0808">Transferase</keyword>